<evidence type="ECO:0000256" key="1">
    <source>
        <dbReference type="ARBA" id="ARBA00022729"/>
    </source>
</evidence>
<feature type="domain" description="LamG-like jellyroll fold" evidence="3">
    <location>
        <begin position="1656"/>
        <end position="1798"/>
    </location>
</feature>
<proteinExistence type="predicted"/>
<dbReference type="Proteomes" id="UP000274556">
    <property type="component" value="Unassembled WGS sequence"/>
</dbReference>
<feature type="domain" description="Dystroglycan-type cadherin-like" evidence="4">
    <location>
        <begin position="1302"/>
        <end position="1399"/>
    </location>
</feature>
<dbReference type="InterPro" id="IPR011041">
    <property type="entry name" value="Quinoprot_gluc/sorb_DH_b-prop"/>
</dbReference>
<dbReference type="SUPFAM" id="SSF50952">
    <property type="entry name" value="Soluble quinoprotein glucose dehydrogenase"/>
    <property type="match status" value="1"/>
</dbReference>
<evidence type="ECO:0000256" key="2">
    <source>
        <dbReference type="ARBA" id="ARBA00023157"/>
    </source>
</evidence>
<dbReference type="SUPFAM" id="SSF49313">
    <property type="entry name" value="Cadherin-like"/>
    <property type="match status" value="2"/>
</dbReference>
<keyword evidence="1" id="KW-0732">Signal</keyword>
<dbReference type="Pfam" id="PF13385">
    <property type="entry name" value="Laminin_G_3"/>
    <property type="match status" value="1"/>
</dbReference>
<dbReference type="InterPro" id="IPR006644">
    <property type="entry name" value="Cadg"/>
</dbReference>
<dbReference type="InterPro" id="IPR013783">
    <property type="entry name" value="Ig-like_fold"/>
</dbReference>
<feature type="domain" description="Dystroglycan-type cadherin-like" evidence="4">
    <location>
        <begin position="1012"/>
        <end position="1109"/>
    </location>
</feature>
<reference evidence="5 6" key="1">
    <citation type="submission" date="2018-10" db="EMBL/GenBank/DDBJ databases">
        <title>Genomic Encyclopedia of Archaeal and Bacterial Type Strains, Phase II (KMG-II): from individual species to whole genera.</title>
        <authorList>
            <person name="Goeker M."/>
        </authorList>
    </citation>
    <scope>NUCLEOTIDE SEQUENCE [LARGE SCALE GENOMIC DNA]</scope>
    <source>
        <strain evidence="5 6">DSM 235</strain>
    </source>
</reference>
<protein>
    <submittedName>
        <fullName evidence="5">Glucose/sorbosone dehydrogenase</fullName>
    </submittedName>
</protein>
<keyword evidence="6" id="KW-1185">Reference proteome</keyword>
<dbReference type="InterPro" id="IPR015919">
    <property type="entry name" value="Cadherin-like_sf"/>
</dbReference>
<evidence type="ECO:0000259" key="3">
    <source>
        <dbReference type="SMART" id="SM00560"/>
    </source>
</evidence>
<keyword evidence="2" id="KW-1015">Disulfide bond</keyword>
<dbReference type="EMBL" id="RBXL01000001">
    <property type="protein sequence ID" value="RKT47467.1"/>
    <property type="molecule type" value="Genomic_DNA"/>
</dbReference>
<dbReference type="SMART" id="SM00560">
    <property type="entry name" value="LamGL"/>
    <property type="match status" value="1"/>
</dbReference>
<dbReference type="Pfam" id="PF17963">
    <property type="entry name" value="Big_9"/>
    <property type="match status" value="2"/>
</dbReference>
<accession>A0A495VGA1</accession>
<organism evidence="5 6">
    <name type="scientific">Thiocapsa rosea</name>
    <dbReference type="NCBI Taxonomy" id="69360"/>
    <lineage>
        <taxon>Bacteria</taxon>
        <taxon>Pseudomonadati</taxon>
        <taxon>Pseudomonadota</taxon>
        <taxon>Gammaproteobacteria</taxon>
        <taxon>Chromatiales</taxon>
        <taxon>Chromatiaceae</taxon>
        <taxon>Thiocapsa</taxon>
    </lineage>
</organism>
<dbReference type="SMART" id="SM00736">
    <property type="entry name" value="CADG"/>
    <property type="match status" value="2"/>
</dbReference>
<evidence type="ECO:0000313" key="6">
    <source>
        <dbReference type="Proteomes" id="UP000274556"/>
    </source>
</evidence>
<dbReference type="InterPro" id="IPR006558">
    <property type="entry name" value="LamG-like"/>
</dbReference>
<evidence type="ECO:0000259" key="4">
    <source>
        <dbReference type="SMART" id="SM00736"/>
    </source>
</evidence>
<dbReference type="Gene3D" id="2.60.40.10">
    <property type="entry name" value="Immunoglobulins"/>
    <property type="match status" value="2"/>
</dbReference>
<dbReference type="InterPro" id="IPR011042">
    <property type="entry name" value="6-blade_b-propeller_TolB-like"/>
</dbReference>
<name>A0A495VGA1_9GAMM</name>
<comment type="caution">
    <text evidence="5">The sequence shown here is derived from an EMBL/GenBank/DDBJ whole genome shotgun (WGS) entry which is preliminary data.</text>
</comment>
<dbReference type="PANTHER" id="PTHR19328">
    <property type="entry name" value="HEDGEHOG-INTERACTING PROTEIN"/>
    <property type="match status" value="1"/>
</dbReference>
<sequence length="1815" mass="192386">MGLGIAVLTSWVLTFFPINVAEAQPYGLDPSLTRSVGPFIDGVFPPLTPGSGSTYRVAPAFPNISQPNTLVVAPNPADRTPGLDRLYVGSRAGIVTSFPNRSNATPQEVKPFLDLTDRVATVWDGGFLGMVFHPEFGNPSSPYEKTFYAYYSAYCPPTALGDTIDFSRCNPAYPQGSDARGFFNTWLRLSRFQAEWDSTSGTWRGLKDSESPMLNIRLYNFTHRGGGLTFGNDGYLYLTIGDQRRWETAQDIVNTLEGGVLRLAVDIVQTGPQSWTCPPQSHTPRRRFQDAFSNSDEMSGRFYCIPDDNPWLSEQGAIFEEYFSIGHRSPHRLALDPVTGDLWSGEVGESTREEINVIRRGGNYGWPFREGMVAGPRAQPASYLGQLTDPVIDFNRTEAKAVIGGYVYRGTRFPELAGKFIAGDYITRNLWAITLDRNRMTATKAPIGTFDPGALSTFGQDNQGEVFLGSVASNIPLQQLTRADPGRPEPPPYLSDTGAFVDLTSREIHPAGIPYDLVPFWSDGAMKQRWVFLPDENGNGLFDVAGERIEFSETGNWGFPIGTVLVKHFELPLEEGDADSAIPIETRFLVLGEDNEWYGITYSWREDLSDADLLLNAETREFSVLTPDGVRDQTWLYPSRDACLLCHNPGAGGALGLRTHQLNRDLLYPSTGRTDNQLRTWNHLGIFTPALKESDIRGYLAGARLDELTASVEHRARSWLDTNYSYCHRPETGNRATFDTRLTTPLAQSGLIWGGVSDDLGISGAYLIHPGDPEGSIAHVRAREVGTAYAMPPLAKDLPDSAGLAVLEDWIQTIDAGSGQLAPTLTSQSGTANLSTEGSGDWVHWGRLTSAASVTAKSGVTAQIPRTLGVIGGSALRFNDTGPRLRYAWTDGTPTASATTGAGLYIGGLGKGYTLTVPADTDARTLVVYLGGYKTRGRIEVTLSDGSVAPYVQTVEDLATAFDRRLAVTYRAAGPGQTLTLRYLQDRSGGNVTFQAAALQGATSPPPVNQAPVVASIADRTVQVGTALSVGVNASDPDGPVPLALAAAPLPGTATFTDNGSGSGTLRWTPTASDVAGSPYNITVRATDGGGRTGSASFSVTVLPADPGDAQLDPLLTVPSGTANLSTEGSGDWVHWGLISAASVTAKAGVTAQIPRTLGVIGGSALRFNDTGPRLRYAWTDGTPTASATTGAGLYIGGLGKGYTLTVPADTDARTLVVYLGGYKTRGRIEVTLSDGSVAPYVQTVEDLATAFDRRLAVTYRAAGPGQTLTLRYLQDRSGGNVTFQAAALQGATSPPPVNQAPVVASIADRTVQVGTALSVGVNASDPDGPVPLALAAAPLPGTATFTDNGSGSGTLRWTPTASDVAGSPYNITVRATDGGGRTGSASFSVTVLPADPGDAQLDPLLTVPSGTANLSTEGSGDWVHWGLISAASVTAKAGVTAQIPRTLGVIGGSALRFNDTGPRLRYAWTDGTPTASATTGAGLYIGGLGKGYTLTVPADTDARTLVVYLGGYKTRGRIEVTLSDGSVAPYVQTVEDLATAFDRRLAVTYRAAGPGQTLTLRYLQDRSGGNVTFQAAALQGATSPPPPEPIGLVGHWTFDEGAGSAAQDSSGNGNDGILINSTWGTGRYGQAVALSGNNDSHVSVPGSSTLNAFTDQITISAWAFPTQPISGFVAVVNRQIGTIAHPDQFYLGFGPQNGIMRYKWEIGTTSGEGNIYRGSPDSNRWIHLAGTYNGSTMRLYVDGVEIGSVPMTGTIRVDDNPITIGAEENGSVLYDVVGTFAGLIDEVRVYDRALSASQVDTLFRYGSASVTARD</sequence>
<dbReference type="PANTHER" id="PTHR19328:SF75">
    <property type="entry name" value="ALDOSE SUGAR DEHYDROGENASE YLII"/>
    <property type="match status" value="1"/>
</dbReference>
<dbReference type="InterPro" id="IPR013320">
    <property type="entry name" value="ConA-like_dom_sf"/>
</dbReference>
<dbReference type="GO" id="GO:0005509">
    <property type="term" value="F:calcium ion binding"/>
    <property type="evidence" value="ECO:0007669"/>
    <property type="project" value="InterPro"/>
</dbReference>
<dbReference type="InterPro" id="IPR012938">
    <property type="entry name" value="Glc/Sorbosone_DH"/>
</dbReference>
<evidence type="ECO:0000313" key="5">
    <source>
        <dbReference type="EMBL" id="RKT47467.1"/>
    </source>
</evidence>
<dbReference type="Pfam" id="PF07995">
    <property type="entry name" value="GSDH"/>
    <property type="match status" value="2"/>
</dbReference>
<dbReference type="Gene3D" id="2.120.10.30">
    <property type="entry name" value="TolB, C-terminal domain"/>
    <property type="match status" value="1"/>
</dbReference>
<dbReference type="GO" id="GO:0016020">
    <property type="term" value="C:membrane"/>
    <property type="evidence" value="ECO:0007669"/>
    <property type="project" value="InterPro"/>
</dbReference>
<dbReference type="Gene3D" id="2.60.120.200">
    <property type="match status" value="1"/>
</dbReference>
<dbReference type="SUPFAM" id="SSF49899">
    <property type="entry name" value="Concanavalin A-like lectins/glucanases"/>
    <property type="match status" value="1"/>
</dbReference>
<gene>
    <name evidence="5" type="ORF">BDD21_5055</name>
</gene>